<protein>
    <submittedName>
        <fullName evidence="2">Phosphotransferase</fullName>
    </submittedName>
</protein>
<keyword evidence="3" id="KW-1185">Reference proteome</keyword>
<evidence type="ECO:0000259" key="1">
    <source>
        <dbReference type="Pfam" id="PF01636"/>
    </source>
</evidence>
<dbReference type="GO" id="GO:0016740">
    <property type="term" value="F:transferase activity"/>
    <property type="evidence" value="ECO:0007669"/>
    <property type="project" value="UniProtKB-KW"/>
</dbReference>
<dbReference type="EMBL" id="CP048000">
    <property type="protein sequence ID" value="QHQ62904.1"/>
    <property type="molecule type" value="Genomic_DNA"/>
</dbReference>
<dbReference type="Proteomes" id="UP000464314">
    <property type="component" value="Chromosome"/>
</dbReference>
<feature type="domain" description="Aminoglycoside phosphotransferase" evidence="1">
    <location>
        <begin position="131"/>
        <end position="189"/>
    </location>
</feature>
<organism evidence="2 3">
    <name type="scientific">Anaerocolumna sedimenticola</name>
    <dbReference type="NCBI Taxonomy" id="2696063"/>
    <lineage>
        <taxon>Bacteria</taxon>
        <taxon>Bacillati</taxon>
        <taxon>Bacillota</taxon>
        <taxon>Clostridia</taxon>
        <taxon>Lachnospirales</taxon>
        <taxon>Lachnospiraceae</taxon>
        <taxon>Anaerocolumna</taxon>
    </lineage>
</organism>
<reference evidence="2 3" key="1">
    <citation type="submission" date="2020-01" db="EMBL/GenBank/DDBJ databases">
        <title>Genome analysis of Anaerocolumna sp. CBA3638.</title>
        <authorList>
            <person name="Kim J."/>
            <person name="Roh S.W."/>
        </authorList>
    </citation>
    <scope>NUCLEOTIDE SEQUENCE [LARGE SCALE GENOMIC DNA]</scope>
    <source>
        <strain evidence="2 3">CBA3638</strain>
    </source>
</reference>
<dbReference type="InterPro" id="IPR002575">
    <property type="entry name" value="Aminoglycoside_PTrfase"/>
</dbReference>
<dbReference type="RefSeq" id="WP_161839726.1">
    <property type="nucleotide sequence ID" value="NZ_CP048000.1"/>
</dbReference>
<sequence length="273" mass="31965">MVINMEKMIGQGNTAEIYKLDSNKILKLFRNGLHKSVVEREYQNGITVQKILNCIPKVYEMVEINGRHGIVYEEIKGTDLLKTMLVSFWKINDYAKKLAQYHLDIQKPVDDTLYSVKEKLEEDVDSVHVLSEEYKEIIRKYLKQLPDGNVLCHFDFHPGNIMIADNKAVFLDWMTACRGDACADVARTCILLKYGEVSHAPWIMKKFISIFKYHIYKIYIKEYLMISKRSIEDINRWELPVAAARLREWISENEKQALIQLVIERCNEIVKNT</sequence>
<evidence type="ECO:0000313" key="2">
    <source>
        <dbReference type="EMBL" id="QHQ62904.1"/>
    </source>
</evidence>
<gene>
    <name evidence="2" type="ORF">Ana3638_20725</name>
</gene>
<dbReference type="Pfam" id="PF01636">
    <property type="entry name" value="APH"/>
    <property type="match status" value="1"/>
</dbReference>
<name>A0A6P1TPJ0_9FIRM</name>
<proteinExistence type="predicted"/>
<dbReference type="Gene3D" id="3.90.1200.10">
    <property type="match status" value="1"/>
</dbReference>
<dbReference type="InterPro" id="IPR011009">
    <property type="entry name" value="Kinase-like_dom_sf"/>
</dbReference>
<keyword evidence="2" id="KW-0808">Transferase</keyword>
<evidence type="ECO:0000313" key="3">
    <source>
        <dbReference type="Proteomes" id="UP000464314"/>
    </source>
</evidence>
<dbReference type="SUPFAM" id="SSF56112">
    <property type="entry name" value="Protein kinase-like (PK-like)"/>
    <property type="match status" value="1"/>
</dbReference>
<accession>A0A6P1TPJ0</accession>
<dbReference type="AlphaFoldDB" id="A0A6P1TPJ0"/>
<dbReference type="KEGG" id="anr:Ana3638_20725"/>